<organism evidence="1">
    <name type="scientific">Ensete ventricosum</name>
    <name type="common">Abyssinian banana</name>
    <name type="synonym">Musa ensete</name>
    <dbReference type="NCBI Taxonomy" id="4639"/>
    <lineage>
        <taxon>Eukaryota</taxon>
        <taxon>Viridiplantae</taxon>
        <taxon>Streptophyta</taxon>
        <taxon>Embryophyta</taxon>
        <taxon>Tracheophyta</taxon>
        <taxon>Spermatophyta</taxon>
        <taxon>Magnoliopsida</taxon>
        <taxon>Liliopsida</taxon>
        <taxon>Zingiberales</taxon>
        <taxon>Musaceae</taxon>
        <taxon>Ensete</taxon>
    </lineage>
</organism>
<evidence type="ECO:0000313" key="1">
    <source>
        <dbReference type="EMBL" id="RZR72098.1"/>
    </source>
</evidence>
<dbReference type="Proteomes" id="UP000290560">
    <property type="component" value="Unassembled WGS sequence"/>
</dbReference>
<reference evidence="1" key="1">
    <citation type="journal article" date="2018" name="Data Brief">
        <title>Genome sequence data from 17 accessions of Ensete ventricosum, a staple food crop for millions in Ethiopia.</title>
        <authorList>
            <person name="Yemataw Z."/>
            <person name="Muzemil S."/>
            <person name="Ambachew D."/>
            <person name="Tripathi L."/>
            <person name="Tesfaye K."/>
            <person name="Chala A."/>
            <person name="Farbos A."/>
            <person name="O'Neill P."/>
            <person name="Moore K."/>
            <person name="Grant M."/>
            <person name="Studholme D.J."/>
        </authorList>
    </citation>
    <scope>NUCLEOTIDE SEQUENCE [LARGE SCALE GENOMIC DNA]</scope>
    <source>
        <tissue evidence="1">Leaf</tissue>
    </source>
</reference>
<name>A0A445MD20_ENSVE</name>
<accession>A0A445MD20</accession>
<protein>
    <submittedName>
        <fullName evidence="1">Uncharacterized protein</fullName>
    </submittedName>
</protein>
<gene>
    <name evidence="1" type="ORF">BHM03_00010280</name>
</gene>
<sequence length="70" mass="7488">MAYIRGTRFPVPLSPPPAIIAPQMEPTVDPTLPGSLVGSSATPRIKLGPRAFELITDDTRSRWGEQTGNG</sequence>
<dbReference type="EMBL" id="KV875628">
    <property type="protein sequence ID" value="RZR72098.1"/>
    <property type="molecule type" value="Genomic_DNA"/>
</dbReference>
<proteinExistence type="predicted"/>
<dbReference type="AlphaFoldDB" id="A0A445MD20"/>